<dbReference type="Proteomes" id="UP000566819">
    <property type="component" value="Unassembled WGS sequence"/>
</dbReference>
<evidence type="ECO:0000313" key="1">
    <source>
        <dbReference type="EMBL" id="KAF4634716.1"/>
    </source>
</evidence>
<comment type="caution">
    <text evidence="1">The sequence shown here is derived from an EMBL/GenBank/DDBJ whole genome shotgun (WGS) entry which is preliminary data.</text>
</comment>
<organism evidence="1 2">
    <name type="scientific">Cudoniella acicularis</name>
    <dbReference type="NCBI Taxonomy" id="354080"/>
    <lineage>
        <taxon>Eukaryota</taxon>
        <taxon>Fungi</taxon>
        <taxon>Dikarya</taxon>
        <taxon>Ascomycota</taxon>
        <taxon>Pezizomycotina</taxon>
        <taxon>Leotiomycetes</taxon>
        <taxon>Helotiales</taxon>
        <taxon>Tricladiaceae</taxon>
        <taxon>Cudoniella</taxon>
    </lineage>
</organism>
<dbReference type="PANTHER" id="PTHR36166">
    <property type="entry name" value="CHROMOSOME 9, WHOLE GENOME SHOTGUN SEQUENCE"/>
    <property type="match status" value="1"/>
</dbReference>
<proteinExistence type="predicted"/>
<sequence>MIQSTIEIATPPDRLLDFPNIPNWHTGFITSIRSETPEKPLEKDDAISGNMGGMNFKAKILECTSEILSWTGPPVLGLFRGIHVFRFEPSKKTDGGTTFTQEESFKGILAWVFSPYLPLGWLTKRHFDKFGAELKVEAERNG</sequence>
<keyword evidence="2" id="KW-1185">Reference proteome</keyword>
<reference evidence="1 2" key="1">
    <citation type="submission" date="2020-03" db="EMBL/GenBank/DDBJ databases">
        <title>Draft Genome Sequence of Cudoniella acicularis.</title>
        <authorList>
            <person name="Buettner E."/>
            <person name="Kellner H."/>
        </authorList>
    </citation>
    <scope>NUCLEOTIDE SEQUENCE [LARGE SCALE GENOMIC DNA]</scope>
    <source>
        <strain evidence="1 2">DSM 108380</strain>
    </source>
</reference>
<evidence type="ECO:0000313" key="2">
    <source>
        <dbReference type="Proteomes" id="UP000566819"/>
    </source>
</evidence>
<accession>A0A8H4RTC1</accession>
<dbReference type="InterPro" id="IPR023393">
    <property type="entry name" value="START-like_dom_sf"/>
</dbReference>
<dbReference type="PANTHER" id="PTHR36166:SF1">
    <property type="entry name" value="SRPBCC DOMAIN-CONTAINING PROTEIN"/>
    <property type="match status" value="1"/>
</dbReference>
<protein>
    <submittedName>
        <fullName evidence="1">Uncharacterized protein</fullName>
    </submittedName>
</protein>
<dbReference type="SUPFAM" id="SSF55961">
    <property type="entry name" value="Bet v1-like"/>
    <property type="match status" value="1"/>
</dbReference>
<dbReference type="AlphaFoldDB" id="A0A8H4RTC1"/>
<dbReference type="OrthoDB" id="509124at2759"/>
<dbReference type="CDD" id="cd07822">
    <property type="entry name" value="SRPBCC_4"/>
    <property type="match status" value="1"/>
</dbReference>
<dbReference type="Gene3D" id="3.30.530.20">
    <property type="match status" value="1"/>
</dbReference>
<gene>
    <name evidence="1" type="ORF">G7Y89_g3386</name>
</gene>
<name>A0A8H4RTC1_9HELO</name>
<dbReference type="EMBL" id="JAAMPI010000164">
    <property type="protein sequence ID" value="KAF4634716.1"/>
    <property type="molecule type" value="Genomic_DNA"/>
</dbReference>